<feature type="region of interest" description="Disordered" evidence="1">
    <location>
        <begin position="204"/>
        <end position="246"/>
    </location>
</feature>
<feature type="compositionally biased region" description="Basic and acidic residues" evidence="1">
    <location>
        <begin position="204"/>
        <end position="233"/>
    </location>
</feature>
<name>A0A314KVE2_NICAT</name>
<dbReference type="Proteomes" id="UP000187609">
    <property type="component" value="Unassembled WGS sequence"/>
</dbReference>
<feature type="compositionally biased region" description="Low complexity" evidence="1">
    <location>
        <begin position="100"/>
        <end position="111"/>
    </location>
</feature>
<evidence type="ECO:0000313" key="3">
    <source>
        <dbReference type="Proteomes" id="UP000187609"/>
    </source>
</evidence>
<dbReference type="EMBL" id="MJEQ01000896">
    <property type="protein sequence ID" value="OIT33356.1"/>
    <property type="molecule type" value="Genomic_DNA"/>
</dbReference>
<organism evidence="2 3">
    <name type="scientific">Nicotiana attenuata</name>
    <name type="common">Coyote tobacco</name>
    <dbReference type="NCBI Taxonomy" id="49451"/>
    <lineage>
        <taxon>Eukaryota</taxon>
        <taxon>Viridiplantae</taxon>
        <taxon>Streptophyta</taxon>
        <taxon>Embryophyta</taxon>
        <taxon>Tracheophyta</taxon>
        <taxon>Spermatophyta</taxon>
        <taxon>Magnoliopsida</taxon>
        <taxon>eudicotyledons</taxon>
        <taxon>Gunneridae</taxon>
        <taxon>Pentapetalae</taxon>
        <taxon>asterids</taxon>
        <taxon>lamiids</taxon>
        <taxon>Solanales</taxon>
        <taxon>Solanaceae</taxon>
        <taxon>Nicotianoideae</taxon>
        <taxon>Nicotianeae</taxon>
        <taxon>Nicotiana</taxon>
    </lineage>
</organism>
<dbReference type="Gramene" id="OIT33356">
    <property type="protein sequence ID" value="OIT33356"/>
    <property type="gene ID" value="A4A49_19283"/>
</dbReference>
<comment type="caution">
    <text evidence="2">The sequence shown here is derived from an EMBL/GenBank/DDBJ whole genome shotgun (WGS) entry which is preliminary data.</text>
</comment>
<keyword evidence="3" id="KW-1185">Reference proteome</keyword>
<accession>A0A314KVE2</accession>
<feature type="region of interest" description="Disordered" evidence="1">
    <location>
        <begin position="1"/>
        <end position="27"/>
    </location>
</feature>
<gene>
    <name evidence="2" type="ORF">A4A49_19283</name>
</gene>
<reference evidence="2" key="1">
    <citation type="submission" date="2016-11" db="EMBL/GenBank/DDBJ databases">
        <title>The genome of Nicotiana attenuata.</title>
        <authorList>
            <person name="Xu S."/>
            <person name="Brockmoeller T."/>
            <person name="Gaquerel E."/>
            <person name="Navarro A."/>
            <person name="Kuhl H."/>
            <person name="Gase K."/>
            <person name="Ling Z."/>
            <person name="Zhou W."/>
            <person name="Kreitzer C."/>
            <person name="Stanke M."/>
            <person name="Tang H."/>
            <person name="Lyons E."/>
            <person name="Pandey P."/>
            <person name="Pandey S.P."/>
            <person name="Timmermann B."/>
            <person name="Baldwin I.T."/>
        </authorList>
    </citation>
    <scope>NUCLEOTIDE SEQUENCE [LARGE SCALE GENOMIC DNA]</scope>
    <source>
        <strain evidence="2">UT</strain>
    </source>
</reference>
<dbReference type="STRING" id="49451.A0A314KVE2"/>
<feature type="region of interest" description="Disordered" evidence="1">
    <location>
        <begin position="83"/>
        <end position="114"/>
    </location>
</feature>
<sequence length="283" mass="31628">MGSYQFLRSHSDKLHNRNSSSSFCSETQRGCSKAQNCLLKILRTISTVPPQNTSTVPPSLCSQKLNRCNGFSIDLNIGFNVPPEMEESDSSSPVDGGWVSGQSTTSTTASGNFADEKSPFAAECGGVLTVDGECEKSCKSETCGIDAMINEEIIENFQLESNGVCETSKKQDEIGEVKEEEGFMGLLIEAATLIFGDFKHENSKTECENETERNSFKSENSREKTEDEENDKKQLKRRKECRDPVVRSKRGRIQVLPNKYKDSILEPFSRIRSTIFSNRRRSK</sequence>
<evidence type="ECO:0000313" key="2">
    <source>
        <dbReference type="EMBL" id="OIT33356.1"/>
    </source>
</evidence>
<evidence type="ECO:0000256" key="1">
    <source>
        <dbReference type="SAM" id="MobiDB-lite"/>
    </source>
</evidence>
<dbReference type="AlphaFoldDB" id="A0A314KVE2"/>
<protein>
    <submittedName>
        <fullName evidence="2">Uncharacterized protein</fullName>
    </submittedName>
</protein>
<proteinExistence type="predicted"/>
<feature type="compositionally biased region" description="Polar residues" evidence="1">
    <location>
        <begin position="17"/>
        <end position="27"/>
    </location>
</feature>